<dbReference type="SUPFAM" id="SSF50978">
    <property type="entry name" value="WD40 repeat-like"/>
    <property type="match status" value="1"/>
</dbReference>
<dbReference type="SMART" id="SM00320">
    <property type="entry name" value="WD40"/>
    <property type="match status" value="3"/>
</dbReference>
<dbReference type="InterPro" id="IPR001680">
    <property type="entry name" value="WD40_rpt"/>
</dbReference>
<protein>
    <recommendedName>
        <fullName evidence="6">WD40 repeat-like protein</fullName>
    </recommendedName>
</protein>
<dbReference type="InterPro" id="IPR051179">
    <property type="entry name" value="WD_repeat_multifunction"/>
</dbReference>
<dbReference type="InterPro" id="IPR036322">
    <property type="entry name" value="WD40_repeat_dom_sf"/>
</dbReference>
<evidence type="ECO:0008006" key="6">
    <source>
        <dbReference type="Google" id="ProtNLM"/>
    </source>
</evidence>
<name>A0ABR2ZUA0_9AGAR</name>
<dbReference type="InterPro" id="IPR015943">
    <property type="entry name" value="WD40/YVTN_repeat-like_dom_sf"/>
</dbReference>
<accession>A0ABR2ZUA0</accession>
<keyword evidence="5" id="KW-1185">Reference proteome</keyword>
<evidence type="ECO:0000256" key="3">
    <source>
        <dbReference type="SAM" id="Phobius"/>
    </source>
</evidence>
<dbReference type="EMBL" id="JBBXMP010000063">
    <property type="protein sequence ID" value="KAL0064353.1"/>
    <property type="molecule type" value="Genomic_DNA"/>
</dbReference>
<organism evidence="4 5">
    <name type="scientific">Marasmius tenuissimus</name>
    <dbReference type="NCBI Taxonomy" id="585030"/>
    <lineage>
        <taxon>Eukaryota</taxon>
        <taxon>Fungi</taxon>
        <taxon>Dikarya</taxon>
        <taxon>Basidiomycota</taxon>
        <taxon>Agaricomycotina</taxon>
        <taxon>Agaricomycetes</taxon>
        <taxon>Agaricomycetidae</taxon>
        <taxon>Agaricales</taxon>
        <taxon>Marasmiineae</taxon>
        <taxon>Marasmiaceae</taxon>
        <taxon>Marasmius</taxon>
    </lineage>
</organism>
<keyword evidence="2" id="KW-0677">Repeat</keyword>
<proteinExistence type="predicted"/>
<evidence type="ECO:0000313" key="4">
    <source>
        <dbReference type="EMBL" id="KAL0064353.1"/>
    </source>
</evidence>
<gene>
    <name evidence="4" type="ORF">AAF712_008653</name>
</gene>
<comment type="caution">
    <text evidence="4">The sequence shown here is derived from an EMBL/GenBank/DDBJ whole genome shotgun (WGS) entry which is preliminary data.</text>
</comment>
<keyword evidence="3" id="KW-0812">Transmembrane</keyword>
<evidence type="ECO:0000313" key="5">
    <source>
        <dbReference type="Proteomes" id="UP001437256"/>
    </source>
</evidence>
<dbReference type="Gene3D" id="2.130.10.10">
    <property type="entry name" value="YVTN repeat-like/Quinoprotein amine dehydrogenase"/>
    <property type="match status" value="2"/>
</dbReference>
<evidence type="ECO:0000256" key="1">
    <source>
        <dbReference type="ARBA" id="ARBA00022574"/>
    </source>
</evidence>
<sequence>MFRLSPQFRLTHKFEGPQDAVLSLSCSENARFLAASGFNGVAVWEVDTLSPVVVPEKFIAPRKSKYMPSACTWIYFQNPGTYILLLGTLEGKLLAWKWNKSRKALEAFGQATATTPAQVTSIHVESPSTSSGGTRVVAAFADHTAAVWKLKSHGTFKHVYTVTLPHDFLPKAVFFERETGHVYAFALNGGAVALLSRKDGSVLWRKDAAPESTGSVAVDSSYERFVIGTGKDFQVFDTIDLRYLRTLESSGPVIVPYPMQLAFTEDNTQIVTGTDSGQAVLCNVDSGKIVQRLHYPKGGLVQTVTTFATREHEYIVLAGSSAERSADVLLWRKKRRTAFWETMPFWLMLMIATTAFILASVFHLEQVRVLDFLERRSIDPGWPQLSGLDSRNLKNAEQNSLISSGLSSMNNSSPLRF</sequence>
<dbReference type="PANTHER" id="PTHR19857">
    <property type="entry name" value="MITOCHONDRIAL DIVISION PROTEIN 1-RELATED"/>
    <property type="match status" value="1"/>
</dbReference>
<feature type="transmembrane region" description="Helical" evidence="3">
    <location>
        <begin position="343"/>
        <end position="364"/>
    </location>
</feature>
<reference evidence="4 5" key="1">
    <citation type="submission" date="2024-05" db="EMBL/GenBank/DDBJ databases">
        <title>A draft genome resource for the thread blight pathogen Marasmius tenuissimus strain MS-2.</title>
        <authorList>
            <person name="Yulfo-Soto G.E."/>
            <person name="Baruah I.K."/>
            <person name="Amoako-Attah I."/>
            <person name="Bukari Y."/>
            <person name="Meinhardt L.W."/>
            <person name="Bailey B.A."/>
            <person name="Cohen S.P."/>
        </authorList>
    </citation>
    <scope>NUCLEOTIDE SEQUENCE [LARGE SCALE GENOMIC DNA]</scope>
    <source>
        <strain evidence="4 5">MS-2</strain>
    </source>
</reference>
<evidence type="ECO:0000256" key="2">
    <source>
        <dbReference type="ARBA" id="ARBA00022737"/>
    </source>
</evidence>
<keyword evidence="1" id="KW-0853">WD repeat</keyword>
<dbReference type="PANTHER" id="PTHR19857:SF8">
    <property type="entry name" value="ANGIO-ASSOCIATED MIGRATORY CELL PROTEIN"/>
    <property type="match status" value="1"/>
</dbReference>
<keyword evidence="3" id="KW-1133">Transmembrane helix</keyword>
<keyword evidence="3" id="KW-0472">Membrane</keyword>
<dbReference type="Proteomes" id="UP001437256">
    <property type="component" value="Unassembled WGS sequence"/>
</dbReference>